<evidence type="ECO:0000313" key="2">
    <source>
        <dbReference type="EMBL" id="KAA1260853.1"/>
    </source>
</evidence>
<accession>A0A5B1CNB7</accession>
<sequence length="293" mass="31983" precursor="true">MRFHHLMICGMLASIFATSVHAQSTIAPRPFDLTFGKSTIGTLMPGYDLGQDSEGRSAFQDDLDNVGASWELKAVRRFLHTRTSFETRIFYGLSLSNQTQSPSDVDVFNPIDGASNAFTGGSAHLGGDLHLYGGDFTIRDTWQTRFGGLSAGMAFSYMAFDQSFDAEYNQVRLLSEELNSDFLGGKGVFGWDGFVFGRPTNVDLGFGYYDLEADYQFNGGAVAGALSKEFSDHSATIDFSWTTWTQLGRFYTGLTIGGMYITDMPTIQHNAGSQVTIGTDDAALLNASVQILL</sequence>
<keyword evidence="3" id="KW-1185">Reference proteome</keyword>
<feature type="signal peptide" evidence="1">
    <location>
        <begin position="1"/>
        <end position="22"/>
    </location>
</feature>
<reference evidence="2 3" key="1">
    <citation type="submission" date="2019-08" db="EMBL/GenBank/DDBJ databases">
        <title>Deep-cultivation of Planctomycetes and their phenomic and genomic characterization uncovers novel biology.</title>
        <authorList>
            <person name="Wiegand S."/>
            <person name="Jogler M."/>
            <person name="Boedeker C."/>
            <person name="Pinto D."/>
            <person name="Vollmers J."/>
            <person name="Rivas-Marin E."/>
            <person name="Kohn T."/>
            <person name="Peeters S.H."/>
            <person name="Heuer A."/>
            <person name="Rast P."/>
            <person name="Oberbeckmann S."/>
            <person name="Bunk B."/>
            <person name="Jeske O."/>
            <person name="Meyerdierks A."/>
            <person name="Storesund J.E."/>
            <person name="Kallscheuer N."/>
            <person name="Luecker S."/>
            <person name="Lage O.M."/>
            <person name="Pohl T."/>
            <person name="Merkel B.J."/>
            <person name="Hornburger P."/>
            <person name="Mueller R.-W."/>
            <person name="Bruemmer F."/>
            <person name="Labrenz M."/>
            <person name="Spormann A.M."/>
            <person name="Op Den Camp H."/>
            <person name="Overmann J."/>
            <person name="Amann R."/>
            <person name="Jetten M.S.M."/>
            <person name="Mascher T."/>
            <person name="Medema M.H."/>
            <person name="Devos D.P."/>
            <person name="Kaster A.-K."/>
            <person name="Ovreas L."/>
            <person name="Rohde M."/>
            <person name="Galperin M.Y."/>
            <person name="Jogler C."/>
        </authorList>
    </citation>
    <scope>NUCLEOTIDE SEQUENCE [LARGE SCALE GENOMIC DNA]</scope>
    <source>
        <strain evidence="2 3">LF1</strain>
    </source>
</reference>
<dbReference type="OrthoDB" id="259542at2"/>
<name>A0A5B1CNB7_9BACT</name>
<evidence type="ECO:0000313" key="3">
    <source>
        <dbReference type="Proteomes" id="UP000322699"/>
    </source>
</evidence>
<gene>
    <name evidence="2" type="ORF">LF1_33950</name>
</gene>
<keyword evidence="1" id="KW-0732">Signal</keyword>
<dbReference type="AlphaFoldDB" id="A0A5B1CNB7"/>
<dbReference type="RefSeq" id="WP_068267292.1">
    <property type="nucleotide sequence ID" value="NZ_LWSK01000181.1"/>
</dbReference>
<organism evidence="2 3">
    <name type="scientific">Rubripirellula obstinata</name>
    <dbReference type="NCBI Taxonomy" id="406547"/>
    <lineage>
        <taxon>Bacteria</taxon>
        <taxon>Pseudomonadati</taxon>
        <taxon>Planctomycetota</taxon>
        <taxon>Planctomycetia</taxon>
        <taxon>Pirellulales</taxon>
        <taxon>Pirellulaceae</taxon>
        <taxon>Rubripirellula</taxon>
    </lineage>
</organism>
<evidence type="ECO:0000256" key="1">
    <source>
        <dbReference type="SAM" id="SignalP"/>
    </source>
</evidence>
<feature type="chain" id="PRO_5022809552" description="Legionella pneumophila major outer membrane protein" evidence="1">
    <location>
        <begin position="23"/>
        <end position="293"/>
    </location>
</feature>
<dbReference type="Proteomes" id="UP000322699">
    <property type="component" value="Unassembled WGS sequence"/>
</dbReference>
<protein>
    <recommendedName>
        <fullName evidence="4">Legionella pneumophila major outer membrane protein</fullName>
    </recommendedName>
</protein>
<proteinExistence type="predicted"/>
<evidence type="ECO:0008006" key="4">
    <source>
        <dbReference type="Google" id="ProtNLM"/>
    </source>
</evidence>
<dbReference type="EMBL" id="VRLW01000001">
    <property type="protein sequence ID" value="KAA1260853.1"/>
    <property type="molecule type" value="Genomic_DNA"/>
</dbReference>
<comment type="caution">
    <text evidence="2">The sequence shown here is derived from an EMBL/GenBank/DDBJ whole genome shotgun (WGS) entry which is preliminary data.</text>
</comment>